<dbReference type="InterPro" id="IPR036388">
    <property type="entry name" value="WH-like_DNA-bd_sf"/>
</dbReference>
<evidence type="ECO:0000313" key="3">
    <source>
        <dbReference type="Proteomes" id="UP000262172"/>
    </source>
</evidence>
<protein>
    <submittedName>
        <fullName evidence="2">Transcriptional regulator</fullName>
    </submittedName>
</protein>
<keyword evidence="3" id="KW-1185">Reference proteome</keyword>
<comment type="caution">
    <text evidence="2">The sequence shown here is derived from an EMBL/GenBank/DDBJ whole genome shotgun (WGS) entry which is preliminary data.</text>
</comment>
<accession>A0A371NRV0</accession>
<reference evidence="2 3" key="1">
    <citation type="submission" date="2018-08" db="EMBL/GenBank/DDBJ databases">
        <title>Isolation, diversity and antifungal activity of Actinobacteria from cow dung.</title>
        <authorList>
            <person name="Ling L."/>
        </authorList>
    </citation>
    <scope>NUCLEOTIDE SEQUENCE [LARGE SCALE GENOMIC DNA]</scope>
    <source>
        <strain evidence="2 3">NEAU-LLE</strain>
    </source>
</reference>
<sequence length="219" mass="23528">MENRLSAGEDRRRTSGDRRHSSSRERILREIEARPASTADLVAATGLHENTVRGHLERLLADGHIAREKEAPSGRGRPSLRWRAVRDDAAAPYAGLAVALAEGLANTSAHPAREAKDVGRTWGARLAEDRAEGDARTLVLDVMREQGFAPDPAESDAEERTLLRNCPLLAAASRRSDVVCAVHEGLIEGLARSRAAVATAKLLPFAADGACILHLQVAS</sequence>
<evidence type="ECO:0000313" key="2">
    <source>
        <dbReference type="EMBL" id="REJ04895.1"/>
    </source>
</evidence>
<proteinExistence type="predicted"/>
<dbReference type="SUPFAM" id="SSF46785">
    <property type="entry name" value="Winged helix' DNA-binding domain"/>
    <property type="match status" value="1"/>
</dbReference>
<dbReference type="EMBL" id="QUAB01000044">
    <property type="protein sequence ID" value="REJ04895.1"/>
    <property type="molecule type" value="Genomic_DNA"/>
</dbReference>
<dbReference type="Proteomes" id="UP000262172">
    <property type="component" value="Unassembled WGS sequence"/>
</dbReference>
<feature type="region of interest" description="Disordered" evidence="1">
    <location>
        <begin position="1"/>
        <end position="26"/>
    </location>
</feature>
<name>A0A371NRV0_9MICO</name>
<evidence type="ECO:0000256" key="1">
    <source>
        <dbReference type="SAM" id="MobiDB-lite"/>
    </source>
</evidence>
<dbReference type="AlphaFoldDB" id="A0A371NRV0"/>
<dbReference type="OrthoDB" id="3399802at2"/>
<gene>
    <name evidence="2" type="ORF">DY023_11590</name>
</gene>
<dbReference type="InterPro" id="IPR036390">
    <property type="entry name" value="WH_DNA-bd_sf"/>
</dbReference>
<dbReference type="RefSeq" id="WP_116242501.1">
    <property type="nucleotide sequence ID" value="NZ_QUAB01000044.1"/>
</dbReference>
<dbReference type="Gene3D" id="1.10.10.10">
    <property type="entry name" value="Winged helix-like DNA-binding domain superfamily/Winged helix DNA-binding domain"/>
    <property type="match status" value="1"/>
</dbReference>
<organism evidence="2 3">
    <name type="scientific">Microbacterium bovistercoris</name>
    <dbReference type="NCBI Taxonomy" id="2293570"/>
    <lineage>
        <taxon>Bacteria</taxon>
        <taxon>Bacillati</taxon>
        <taxon>Actinomycetota</taxon>
        <taxon>Actinomycetes</taxon>
        <taxon>Micrococcales</taxon>
        <taxon>Microbacteriaceae</taxon>
        <taxon>Microbacterium</taxon>
    </lineage>
</organism>